<evidence type="ECO:0000313" key="8">
    <source>
        <dbReference type="Proteomes" id="UP000591131"/>
    </source>
</evidence>
<comment type="subunit">
    <text evidence="1">Homodimer.</text>
</comment>
<comment type="caution">
    <text evidence="7">The sequence shown here is derived from an EMBL/GenBank/DDBJ whole genome shotgun (WGS) entry which is preliminary data.</text>
</comment>
<dbReference type="Pfam" id="PF00149">
    <property type="entry name" value="Metallophos"/>
    <property type="match status" value="1"/>
</dbReference>
<sequence>MARFIANDACESVSPRREEETHPDELAPAVSYLIREITCLFVLNRGPFRRCAYILKACLIFDIYIYRHENVIRVLKCKHLACRSQAAACRPWNMAPLQNDILTSVLVQMSIITFFGFAWLHLVVQGIFLSAPLPRCASQCTLVPSPPVLEHSGDFLTLHWQLDPTAPSNGSDKIALYAPPFKGDSASEKDWVAFFKPSEIAQHSEHSLPLTNVRAPFYDIRYLSGVTGECLCRADKVTFRMGPEEPTQGHTTVDTVTGALKVHWVSGDPTPAKLWFKEEGSDTWYSTQAKTTTYTSDDMCNATLDKYYHPGYFHTAVLPTDVHGTLDLTYGKKRSLGQQMQVKAPIMRGQRDEYSVALFGDMGVQGLGRGPYKLWVPHGVWDSYWVQEHMRINDRLRLMVHFGDISYADGYSRVWDIFGDVLQDVTMRNPVMVSDGNHDYDYKGAWNPSWAKGDFIKSKYGNECGVPLKHRYDTPAWWYSFDYGMVHYVMLSSEHNWTEGSNQWEWFSKDLSEVDRTVTPWVVVTSHRPMLVAVIGEPRNTIESHMAKELMPLLKEYKVNLYVAGHWHHYERTKPVDETVHVLSGCAGAQDLPVKFRDLNRTAAIWAEVRGYLELQVKEDSLVGIFWGVNDTMEDRHLIEFDHFMINNRDQAVPHPLLRGVDV</sequence>
<name>A0A7J6KR24_PERCH</name>
<organism evidence="7 8">
    <name type="scientific">Perkinsus chesapeaki</name>
    <name type="common">Clam parasite</name>
    <name type="synonym">Perkinsus andrewsi</name>
    <dbReference type="NCBI Taxonomy" id="330153"/>
    <lineage>
        <taxon>Eukaryota</taxon>
        <taxon>Sar</taxon>
        <taxon>Alveolata</taxon>
        <taxon>Perkinsozoa</taxon>
        <taxon>Perkinsea</taxon>
        <taxon>Perkinsida</taxon>
        <taxon>Perkinsidae</taxon>
        <taxon>Perkinsus</taxon>
    </lineage>
</organism>
<feature type="transmembrane region" description="Helical" evidence="5">
    <location>
        <begin position="101"/>
        <end position="122"/>
    </location>
</feature>
<keyword evidence="2" id="KW-0732">Signal</keyword>
<dbReference type="PANTHER" id="PTHR45778:SF7">
    <property type="entry name" value="PURPLE ACID PHOSPHATASE"/>
    <property type="match status" value="1"/>
</dbReference>
<evidence type="ECO:0000313" key="7">
    <source>
        <dbReference type="EMBL" id="KAF4649765.1"/>
    </source>
</evidence>
<dbReference type="EMBL" id="JAAPAO010001431">
    <property type="protein sequence ID" value="KAF4649765.1"/>
    <property type="molecule type" value="Genomic_DNA"/>
</dbReference>
<dbReference type="SUPFAM" id="SSF56300">
    <property type="entry name" value="Metallo-dependent phosphatases"/>
    <property type="match status" value="1"/>
</dbReference>
<proteinExistence type="inferred from homology"/>
<evidence type="ECO:0000256" key="3">
    <source>
        <dbReference type="ARBA" id="ARBA00023180"/>
    </source>
</evidence>
<keyword evidence="4" id="KW-0378">Hydrolase</keyword>
<gene>
    <name evidence="7" type="ORF">FOL47_001762</name>
</gene>
<dbReference type="PANTHER" id="PTHR45778">
    <property type="entry name" value="PURPLE ACID PHOSPHATASE-RELATED"/>
    <property type="match status" value="1"/>
</dbReference>
<dbReference type="CDD" id="cd00839">
    <property type="entry name" value="MPP_PAPs"/>
    <property type="match status" value="1"/>
</dbReference>
<reference evidence="7 8" key="1">
    <citation type="submission" date="2020-04" db="EMBL/GenBank/DDBJ databases">
        <title>Perkinsus chesapeaki whole genome sequence.</title>
        <authorList>
            <person name="Bogema D.R."/>
        </authorList>
    </citation>
    <scope>NUCLEOTIDE SEQUENCE [LARGE SCALE GENOMIC DNA]</scope>
    <source>
        <strain evidence="7">ATCC PRA-425</strain>
    </source>
</reference>
<evidence type="ECO:0000256" key="4">
    <source>
        <dbReference type="RuleBase" id="RU361203"/>
    </source>
</evidence>
<feature type="domain" description="Calcineurin-like phosphoesterase" evidence="6">
    <location>
        <begin position="356"/>
        <end position="570"/>
    </location>
</feature>
<dbReference type="GO" id="GO:0003993">
    <property type="term" value="F:acid phosphatase activity"/>
    <property type="evidence" value="ECO:0007669"/>
    <property type="project" value="UniProtKB-EC"/>
</dbReference>
<keyword evidence="5" id="KW-0812">Transmembrane</keyword>
<comment type="catalytic activity">
    <reaction evidence="4">
        <text>a phosphate monoester + H2O = an alcohol + phosphate</text>
        <dbReference type="Rhea" id="RHEA:15017"/>
        <dbReference type="ChEBI" id="CHEBI:15377"/>
        <dbReference type="ChEBI" id="CHEBI:30879"/>
        <dbReference type="ChEBI" id="CHEBI:43474"/>
        <dbReference type="ChEBI" id="CHEBI:67140"/>
        <dbReference type="EC" id="3.1.3.2"/>
    </reaction>
</comment>
<dbReference type="OrthoDB" id="417669at2759"/>
<dbReference type="InterPro" id="IPR041792">
    <property type="entry name" value="MPP_PAP"/>
</dbReference>
<dbReference type="InterPro" id="IPR029052">
    <property type="entry name" value="Metallo-depent_PP-like"/>
</dbReference>
<evidence type="ECO:0000256" key="2">
    <source>
        <dbReference type="ARBA" id="ARBA00022729"/>
    </source>
</evidence>
<dbReference type="Proteomes" id="UP000591131">
    <property type="component" value="Unassembled WGS sequence"/>
</dbReference>
<dbReference type="InterPro" id="IPR008963">
    <property type="entry name" value="Purple_acid_Pase-like_N"/>
</dbReference>
<dbReference type="SUPFAM" id="SSF49363">
    <property type="entry name" value="Purple acid phosphatase, N-terminal domain"/>
    <property type="match status" value="1"/>
</dbReference>
<dbReference type="GO" id="GO:0046872">
    <property type="term" value="F:metal ion binding"/>
    <property type="evidence" value="ECO:0007669"/>
    <property type="project" value="InterPro"/>
</dbReference>
<keyword evidence="5" id="KW-1133">Transmembrane helix</keyword>
<evidence type="ECO:0000259" key="6">
    <source>
        <dbReference type="Pfam" id="PF00149"/>
    </source>
</evidence>
<evidence type="ECO:0000256" key="5">
    <source>
        <dbReference type="SAM" id="Phobius"/>
    </source>
</evidence>
<dbReference type="EC" id="3.1.3.2" evidence="4"/>
<dbReference type="Gene3D" id="3.60.21.10">
    <property type="match status" value="1"/>
</dbReference>
<dbReference type="InterPro" id="IPR004843">
    <property type="entry name" value="Calcineurin-like_PHP"/>
</dbReference>
<keyword evidence="3" id="KW-0325">Glycoprotein</keyword>
<protein>
    <recommendedName>
        <fullName evidence="4">Purple acid phosphatase</fullName>
        <ecNumber evidence="4">3.1.3.2</ecNumber>
    </recommendedName>
</protein>
<evidence type="ECO:0000256" key="1">
    <source>
        <dbReference type="ARBA" id="ARBA00011738"/>
    </source>
</evidence>
<keyword evidence="8" id="KW-1185">Reference proteome</keyword>
<accession>A0A7J6KR24</accession>
<keyword evidence="5" id="KW-0472">Membrane</keyword>
<comment type="similarity">
    <text evidence="4">Belongs to the metallophosphoesterase superfamily. Purple acid phosphatase family.</text>
</comment>
<dbReference type="AlphaFoldDB" id="A0A7J6KR24"/>